<evidence type="ECO:0000313" key="2">
    <source>
        <dbReference type="Proteomes" id="UP000315949"/>
    </source>
</evidence>
<reference evidence="1 2" key="1">
    <citation type="submission" date="2019-07" db="EMBL/GenBank/DDBJ databases">
        <title>Luteimonas sp. YD-1 nov., isolated from acidic soil.</title>
        <authorList>
            <person name="Zhou J."/>
        </authorList>
    </citation>
    <scope>NUCLEOTIDE SEQUENCE [LARGE SCALE GENOMIC DNA]</scope>
    <source>
        <strain evidence="1 2">YD-1</strain>
    </source>
</reference>
<organism evidence="1 2">
    <name type="scientific">Luteimonas wenzhouensis</name>
    <dbReference type="NCBI Taxonomy" id="2599615"/>
    <lineage>
        <taxon>Bacteria</taxon>
        <taxon>Pseudomonadati</taxon>
        <taxon>Pseudomonadota</taxon>
        <taxon>Gammaproteobacteria</taxon>
        <taxon>Lysobacterales</taxon>
        <taxon>Lysobacteraceae</taxon>
        <taxon>Luteimonas</taxon>
    </lineage>
</organism>
<sequence length="77" mass="8334">MSMKRKPRIPSRTRITPAAVEAYRAGNRLELHRALNLPPWQASPLDAVGACPWPPSTAGGRTWAKAQELRGALTCAG</sequence>
<dbReference type="Proteomes" id="UP000315949">
    <property type="component" value="Unassembled WGS sequence"/>
</dbReference>
<evidence type="ECO:0000313" key="1">
    <source>
        <dbReference type="EMBL" id="TWT21653.1"/>
    </source>
</evidence>
<dbReference type="EMBL" id="VOHE01000001">
    <property type="protein sequence ID" value="TWT21653.1"/>
    <property type="molecule type" value="Genomic_DNA"/>
</dbReference>
<keyword evidence="2" id="KW-1185">Reference proteome</keyword>
<dbReference type="AlphaFoldDB" id="A0A5C5U5N4"/>
<name>A0A5C5U5N4_9GAMM</name>
<gene>
    <name evidence="1" type="ORF">FQY79_00500</name>
</gene>
<comment type="caution">
    <text evidence="1">The sequence shown here is derived from an EMBL/GenBank/DDBJ whole genome shotgun (WGS) entry which is preliminary data.</text>
</comment>
<accession>A0A5C5U5N4</accession>
<proteinExistence type="predicted"/>
<protein>
    <submittedName>
        <fullName evidence="1">Uncharacterized protein</fullName>
    </submittedName>
</protein>